<dbReference type="Proteomes" id="UP000053424">
    <property type="component" value="Unassembled WGS sequence"/>
</dbReference>
<evidence type="ECO:0000256" key="1">
    <source>
        <dbReference type="SAM" id="MobiDB-lite"/>
    </source>
</evidence>
<feature type="compositionally biased region" description="Low complexity" evidence="1">
    <location>
        <begin position="71"/>
        <end position="87"/>
    </location>
</feature>
<dbReference type="AlphaFoldDB" id="A0A0C3CFF6"/>
<feature type="compositionally biased region" description="Polar residues" evidence="1">
    <location>
        <begin position="236"/>
        <end position="245"/>
    </location>
</feature>
<evidence type="ECO:0000313" key="2">
    <source>
        <dbReference type="EMBL" id="KIM42356.1"/>
    </source>
</evidence>
<evidence type="ECO:0000313" key="3">
    <source>
        <dbReference type="Proteomes" id="UP000053424"/>
    </source>
</evidence>
<dbReference type="EMBL" id="KN831778">
    <property type="protein sequence ID" value="KIM42356.1"/>
    <property type="molecule type" value="Genomic_DNA"/>
</dbReference>
<gene>
    <name evidence="2" type="ORF">M413DRAFT_132296</name>
</gene>
<keyword evidence="3" id="KW-1185">Reference proteome</keyword>
<feature type="compositionally biased region" description="Polar residues" evidence="1">
    <location>
        <begin position="126"/>
        <end position="143"/>
    </location>
</feature>
<proteinExistence type="predicted"/>
<accession>A0A0C3CFF6</accession>
<sequence length="316" mass="33893">MVGLYMAKKFLYNQVERRAWEKYGGPTGLEAARKKKTGTPTPTKNGVVKGGLTGKGARAPASVARKRKPRATTPTSSVPSTSAAAPVLPMGEAIPSTPRKRGSLVRLHTQPALSTPPYPAQDNVAGPSTPTHARISARQSLSGASPALKTPTRSVSSQNQHDHRSSPSALAALDSFIAKSPTLSPVKRRRESEPGPSTPTRSQRRRLYISDDDDNDEPPPRTPSPLSSPVRRVAPHTSTLLSSPSKGKMHHTPKQLPSSVPYGKSKAQDDVLELTGSEEEDYVPMQLITPKKKSKGISPKKAPMVLCDDDVIEISE</sequence>
<name>A0A0C3CFF6_HEBCY</name>
<feature type="region of interest" description="Disordered" evidence="1">
    <location>
        <begin position="23"/>
        <end position="269"/>
    </location>
</feature>
<reference evidence="3" key="2">
    <citation type="submission" date="2015-01" db="EMBL/GenBank/DDBJ databases">
        <title>Evolutionary Origins and Diversification of the Mycorrhizal Mutualists.</title>
        <authorList>
            <consortium name="DOE Joint Genome Institute"/>
            <consortium name="Mycorrhizal Genomics Consortium"/>
            <person name="Kohler A."/>
            <person name="Kuo A."/>
            <person name="Nagy L.G."/>
            <person name="Floudas D."/>
            <person name="Copeland A."/>
            <person name="Barry K.W."/>
            <person name="Cichocki N."/>
            <person name="Veneault-Fourrey C."/>
            <person name="LaButti K."/>
            <person name="Lindquist E.A."/>
            <person name="Lipzen A."/>
            <person name="Lundell T."/>
            <person name="Morin E."/>
            <person name="Murat C."/>
            <person name="Riley R."/>
            <person name="Ohm R."/>
            <person name="Sun H."/>
            <person name="Tunlid A."/>
            <person name="Henrissat B."/>
            <person name="Grigoriev I.V."/>
            <person name="Hibbett D.S."/>
            <person name="Martin F."/>
        </authorList>
    </citation>
    <scope>NUCLEOTIDE SEQUENCE [LARGE SCALE GENOMIC DNA]</scope>
    <source>
        <strain evidence="3">h7</strain>
    </source>
</reference>
<dbReference type="HOGENOM" id="CLU_880163_0_0_1"/>
<protein>
    <submittedName>
        <fullName evidence="2">Uncharacterized protein</fullName>
    </submittedName>
</protein>
<organism evidence="2 3">
    <name type="scientific">Hebeloma cylindrosporum</name>
    <dbReference type="NCBI Taxonomy" id="76867"/>
    <lineage>
        <taxon>Eukaryota</taxon>
        <taxon>Fungi</taxon>
        <taxon>Dikarya</taxon>
        <taxon>Basidiomycota</taxon>
        <taxon>Agaricomycotina</taxon>
        <taxon>Agaricomycetes</taxon>
        <taxon>Agaricomycetidae</taxon>
        <taxon>Agaricales</taxon>
        <taxon>Agaricineae</taxon>
        <taxon>Hymenogastraceae</taxon>
        <taxon>Hebeloma</taxon>
    </lineage>
</organism>
<reference evidence="2 3" key="1">
    <citation type="submission" date="2014-04" db="EMBL/GenBank/DDBJ databases">
        <authorList>
            <consortium name="DOE Joint Genome Institute"/>
            <person name="Kuo A."/>
            <person name="Gay G."/>
            <person name="Dore J."/>
            <person name="Kohler A."/>
            <person name="Nagy L.G."/>
            <person name="Floudas D."/>
            <person name="Copeland A."/>
            <person name="Barry K.W."/>
            <person name="Cichocki N."/>
            <person name="Veneault-Fourrey C."/>
            <person name="LaButti K."/>
            <person name="Lindquist E.A."/>
            <person name="Lipzen A."/>
            <person name="Lundell T."/>
            <person name="Morin E."/>
            <person name="Murat C."/>
            <person name="Sun H."/>
            <person name="Tunlid A."/>
            <person name="Henrissat B."/>
            <person name="Grigoriev I.V."/>
            <person name="Hibbett D.S."/>
            <person name="Martin F."/>
            <person name="Nordberg H.P."/>
            <person name="Cantor M.N."/>
            <person name="Hua S.X."/>
        </authorList>
    </citation>
    <scope>NUCLEOTIDE SEQUENCE [LARGE SCALE GENOMIC DNA]</scope>
    <source>
        <strain evidence="3">h7</strain>
    </source>
</reference>